<evidence type="ECO:0000313" key="2">
    <source>
        <dbReference type="Proteomes" id="UP001595773"/>
    </source>
</evidence>
<organism evidence="1 2">
    <name type="scientific">Arthrobacter cryoconiti</name>
    <dbReference type="NCBI Taxonomy" id="748907"/>
    <lineage>
        <taxon>Bacteria</taxon>
        <taxon>Bacillati</taxon>
        <taxon>Actinomycetota</taxon>
        <taxon>Actinomycetes</taxon>
        <taxon>Micrococcales</taxon>
        <taxon>Micrococcaceae</taxon>
        <taxon>Arthrobacter</taxon>
    </lineage>
</organism>
<dbReference type="EMBL" id="JBHSCQ010000005">
    <property type="protein sequence ID" value="MFC4264987.1"/>
    <property type="molecule type" value="Genomic_DNA"/>
</dbReference>
<protein>
    <submittedName>
        <fullName evidence="1">Uncharacterized protein</fullName>
    </submittedName>
</protein>
<dbReference type="RefSeq" id="WP_230066609.1">
    <property type="nucleotide sequence ID" value="NZ_BAABLL010000019.1"/>
</dbReference>
<proteinExistence type="predicted"/>
<evidence type="ECO:0000313" key="1">
    <source>
        <dbReference type="EMBL" id="MFC4264987.1"/>
    </source>
</evidence>
<name>A0ABV8QXX2_9MICC</name>
<keyword evidence="2" id="KW-1185">Reference proteome</keyword>
<gene>
    <name evidence="1" type="ORF">ACFOW9_05165</name>
</gene>
<dbReference type="Proteomes" id="UP001595773">
    <property type="component" value="Unassembled WGS sequence"/>
</dbReference>
<sequence>MAHWQESIAVWGPAWSAVRGLSGEMRHDDVSHADALRERLVAWPDAQEQATTFTGSILTLATEEAAASREFAAGLGLKETSALVLLSARTDDLDLSPSLPADANIAEAPMEDYDAVEVALFDRPVADGRIKLEDGLAVLGQLRVAEDQEELVGVFEQAMVAVLGDEAFQHGADVLYLVADPAQAERFAKVDGWSKVAELLSFSR</sequence>
<reference evidence="2" key="1">
    <citation type="journal article" date="2019" name="Int. J. Syst. Evol. Microbiol.">
        <title>The Global Catalogue of Microorganisms (GCM) 10K type strain sequencing project: providing services to taxonomists for standard genome sequencing and annotation.</title>
        <authorList>
            <consortium name="The Broad Institute Genomics Platform"/>
            <consortium name="The Broad Institute Genome Sequencing Center for Infectious Disease"/>
            <person name="Wu L."/>
            <person name="Ma J."/>
        </authorList>
    </citation>
    <scope>NUCLEOTIDE SEQUENCE [LARGE SCALE GENOMIC DNA]</scope>
    <source>
        <strain evidence="2">CGMCC 1.10698</strain>
    </source>
</reference>
<accession>A0ABV8QXX2</accession>
<comment type="caution">
    <text evidence="1">The sequence shown here is derived from an EMBL/GenBank/DDBJ whole genome shotgun (WGS) entry which is preliminary data.</text>
</comment>